<dbReference type="InterPro" id="IPR052534">
    <property type="entry name" value="Extracell_DNA_Util/SecSys_Comp"/>
</dbReference>
<keyword evidence="3" id="KW-1185">Reference proteome</keyword>
<keyword evidence="1" id="KW-0812">Transmembrane</keyword>
<evidence type="ECO:0000313" key="2">
    <source>
        <dbReference type="EMBL" id="KWV57817.1"/>
    </source>
</evidence>
<evidence type="ECO:0000313" key="3">
    <source>
        <dbReference type="Proteomes" id="UP000057737"/>
    </source>
</evidence>
<sequence>MRIDRIFVRGLDILAAMLIGWREGRPARHWLKIAQRRDQLVVQQMRGQEVVSFDALASGAALPPEIARVAQKSFTVVELSADDIISRRMDVPAQARDLLPGIVRNQIERLSPWRVNQAVYGFDARDRGDTAGLDVRVLITSRAVLDEASQRAGALGLRVDRVVAGEGLADVAAPVTMWSRAADASDQSLSRARKMIAGFVAATVAISVAVSAWAFITASSADSENDEVAARVATLQRQLQGDLPRASIASLAPPERAWALKETSPVAVVVIEALSRSLPDTSYLTELHLERATLRIVGLANDAPSLIAPLEQSGHLKDVHFFAPTTRDSDGARFLFHIEARVEPHLKIGAN</sequence>
<keyword evidence="1" id="KW-0472">Membrane</keyword>
<dbReference type="InterPro" id="IPR007813">
    <property type="entry name" value="PilN"/>
</dbReference>
<gene>
    <name evidence="2" type="ORF">AS156_37035</name>
</gene>
<dbReference type="SUPFAM" id="SSF53067">
    <property type="entry name" value="Actin-like ATPase domain"/>
    <property type="match status" value="1"/>
</dbReference>
<organism evidence="2 3">
    <name type="scientific">Bradyrhizobium macuxiense</name>
    <dbReference type="NCBI Taxonomy" id="1755647"/>
    <lineage>
        <taxon>Bacteria</taxon>
        <taxon>Pseudomonadati</taxon>
        <taxon>Pseudomonadota</taxon>
        <taxon>Alphaproteobacteria</taxon>
        <taxon>Hyphomicrobiales</taxon>
        <taxon>Nitrobacteraceae</taxon>
        <taxon>Bradyrhizobium</taxon>
    </lineage>
</organism>
<feature type="transmembrane region" description="Helical" evidence="1">
    <location>
        <begin position="195"/>
        <end position="216"/>
    </location>
</feature>
<dbReference type="PANTHER" id="PTHR40278">
    <property type="entry name" value="DNA UTILIZATION PROTEIN HOFN"/>
    <property type="match status" value="1"/>
</dbReference>
<evidence type="ECO:0000256" key="1">
    <source>
        <dbReference type="SAM" id="Phobius"/>
    </source>
</evidence>
<dbReference type="AlphaFoldDB" id="A0A120FQ06"/>
<keyword evidence="1" id="KW-1133">Transmembrane helix</keyword>
<evidence type="ECO:0008006" key="4">
    <source>
        <dbReference type="Google" id="ProtNLM"/>
    </source>
</evidence>
<dbReference type="InterPro" id="IPR043129">
    <property type="entry name" value="ATPase_NBD"/>
</dbReference>
<dbReference type="Proteomes" id="UP000057737">
    <property type="component" value="Unassembled WGS sequence"/>
</dbReference>
<proteinExistence type="predicted"/>
<accession>A0A120FQ06</accession>
<protein>
    <recommendedName>
        <fullName evidence="4">General secretion pathway protein L</fullName>
    </recommendedName>
</protein>
<comment type="caution">
    <text evidence="2">The sequence shown here is derived from an EMBL/GenBank/DDBJ whole genome shotgun (WGS) entry which is preliminary data.</text>
</comment>
<dbReference type="PANTHER" id="PTHR40278:SF1">
    <property type="entry name" value="DNA UTILIZATION PROTEIN HOFN"/>
    <property type="match status" value="1"/>
</dbReference>
<dbReference type="EMBL" id="LNCU01000040">
    <property type="protein sequence ID" value="KWV57817.1"/>
    <property type="molecule type" value="Genomic_DNA"/>
</dbReference>
<dbReference type="Pfam" id="PF05137">
    <property type="entry name" value="PilN"/>
    <property type="match status" value="1"/>
</dbReference>
<dbReference type="Gene3D" id="3.30.420.380">
    <property type="match status" value="1"/>
</dbReference>
<reference evidence="2 3" key="1">
    <citation type="submission" date="2015-11" db="EMBL/GenBank/DDBJ databases">
        <title>Draft Genome Sequence of the Strain BR 10303 (Bradyrhizobium sp.) isolated from nodules of Centrolobium paraense.</title>
        <authorList>
            <person name="Zelli J.E."/>
            <person name="Simoes-Araujo J.L."/>
            <person name="Barauna A.C."/>
            <person name="Silva K."/>
        </authorList>
    </citation>
    <scope>NUCLEOTIDE SEQUENCE [LARGE SCALE GENOMIC DNA]</scope>
    <source>
        <strain evidence="2 3">BR 10303</strain>
    </source>
</reference>
<name>A0A120FQ06_9BRAD</name>